<proteinExistence type="predicted"/>
<name>A0ABW3HTR6_9BACL</name>
<evidence type="ECO:0000256" key="1">
    <source>
        <dbReference type="SAM" id="MobiDB-lite"/>
    </source>
</evidence>
<sequence>MSKFNHLHHEEPRSNHSCQHKQLLAKRMEMIALILNWKREGGHQREKEDKDVSSPKT</sequence>
<organism evidence="2 3">
    <name type="scientific">Paenibacillus chungangensis</name>
    <dbReference type="NCBI Taxonomy" id="696535"/>
    <lineage>
        <taxon>Bacteria</taxon>
        <taxon>Bacillati</taxon>
        <taxon>Bacillota</taxon>
        <taxon>Bacilli</taxon>
        <taxon>Bacillales</taxon>
        <taxon>Paenibacillaceae</taxon>
        <taxon>Paenibacillus</taxon>
    </lineage>
</organism>
<dbReference type="EMBL" id="JBHTJZ010000024">
    <property type="protein sequence ID" value="MFD0960879.1"/>
    <property type="molecule type" value="Genomic_DNA"/>
</dbReference>
<feature type="region of interest" description="Disordered" evidence="1">
    <location>
        <begin position="1"/>
        <end position="21"/>
    </location>
</feature>
<dbReference type="Proteomes" id="UP001596989">
    <property type="component" value="Unassembled WGS sequence"/>
</dbReference>
<dbReference type="RefSeq" id="WP_377565772.1">
    <property type="nucleotide sequence ID" value="NZ_JBHTJZ010000024.1"/>
</dbReference>
<feature type="region of interest" description="Disordered" evidence="1">
    <location>
        <begin position="38"/>
        <end position="57"/>
    </location>
</feature>
<comment type="caution">
    <text evidence="2">The sequence shown here is derived from an EMBL/GenBank/DDBJ whole genome shotgun (WGS) entry which is preliminary data.</text>
</comment>
<protein>
    <submittedName>
        <fullName evidence="2">Uncharacterized protein</fullName>
    </submittedName>
</protein>
<gene>
    <name evidence="2" type="ORF">ACFQ2I_15920</name>
</gene>
<evidence type="ECO:0000313" key="3">
    <source>
        <dbReference type="Proteomes" id="UP001596989"/>
    </source>
</evidence>
<reference evidence="3" key="1">
    <citation type="journal article" date="2019" name="Int. J. Syst. Evol. Microbiol.">
        <title>The Global Catalogue of Microorganisms (GCM) 10K type strain sequencing project: providing services to taxonomists for standard genome sequencing and annotation.</title>
        <authorList>
            <consortium name="The Broad Institute Genomics Platform"/>
            <consortium name="The Broad Institute Genome Sequencing Center for Infectious Disease"/>
            <person name="Wu L."/>
            <person name="Ma J."/>
        </authorList>
    </citation>
    <scope>NUCLEOTIDE SEQUENCE [LARGE SCALE GENOMIC DNA]</scope>
    <source>
        <strain evidence="3">CCUG 59129</strain>
    </source>
</reference>
<accession>A0ABW3HTR6</accession>
<evidence type="ECO:0000313" key="2">
    <source>
        <dbReference type="EMBL" id="MFD0960879.1"/>
    </source>
</evidence>
<keyword evidence="3" id="KW-1185">Reference proteome</keyword>